<dbReference type="AlphaFoldDB" id="A0A0G4FFD3"/>
<name>A0A0G4FFD3_9ALVE</name>
<evidence type="ECO:0000256" key="4">
    <source>
        <dbReference type="ARBA" id="ARBA00023136"/>
    </source>
</evidence>
<evidence type="ECO:0008006" key="9">
    <source>
        <dbReference type="Google" id="ProtNLM"/>
    </source>
</evidence>
<sequence>MRTVSISCLLALCTALSSFALLSFGLQQKRTGDRFQSLEGGGGTGGETLSSPVSEGSGRRTSKIAFLFLVREKVFHPDLWEDFFRHEEDRGLWSLYINVGNASVTVEDAKRQTSPFIASHLIRRVEAGWGALVEATNNLYKAALEDPDNQMFVLLSESTLPVKPLHYVYNYIFSNNTTPDGLPRSLFCLTDQEKLPEGMEAKASEWTILSRKHVAVLNRDPPADEGWFRTPRGNVAAASDEWVFLKALLDRYGTENRAEFWREVNTGTDTPVPRRDFPQMCTTWICWETDPRPPTPTPPSALDPDTQVSTDLSCNAAGVRNQHNAYRVPAEFDALELSFLHRLVAHPQWLFARKFVPSPAVMTGCDAEKEGGEASLLDSSEKKRRERKWEDLGVLSPKDARAPCQRVSVPLWPDLSNLTPHTDPRLIAKEMAAPERARWGHSEMRLAGGFHPLLDNLMSFVWPRNQVQM</sequence>
<evidence type="ECO:0000256" key="2">
    <source>
        <dbReference type="ARBA" id="ARBA00022676"/>
    </source>
</evidence>
<dbReference type="PANTHER" id="PTHR31042:SF70">
    <property type="entry name" value="OS01G0695200 PROTEIN"/>
    <property type="match status" value="1"/>
</dbReference>
<proteinExistence type="predicted"/>
<feature type="signal peptide" evidence="7">
    <location>
        <begin position="1"/>
        <end position="20"/>
    </location>
</feature>
<dbReference type="InterPro" id="IPR003406">
    <property type="entry name" value="Glyco_trans_14"/>
</dbReference>
<dbReference type="InterPro" id="IPR044174">
    <property type="entry name" value="BC10-like"/>
</dbReference>
<dbReference type="GO" id="GO:0016020">
    <property type="term" value="C:membrane"/>
    <property type="evidence" value="ECO:0007669"/>
    <property type="project" value="UniProtKB-SubCell"/>
</dbReference>
<feature type="region of interest" description="Disordered" evidence="6">
    <location>
        <begin position="35"/>
        <end position="58"/>
    </location>
</feature>
<keyword evidence="2" id="KW-0328">Glycosyltransferase</keyword>
<dbReference type="Pfam" id="PF02485">
    <property type="entry name" value="Branch"/>
    <property type="match status" value="1"/>
</dbReference>
<evidence type="ECO:0000256" key="6">
    <source>
        <dbReference type="SAM" id="MobiDB-lite"/>
    </source>
</evidence>
<organism evidence="8">
    <name type="scientific">Chromera velia CCMP2878</name>
    <dbReference type="NCBI Taxonomy" id="1169474"/>
    <lineage>
        <taxon>Eukaryota</taxon>
        <taxon>Sar</taxon>
        <taxon>Alveolata</taxon>
        <taxon>Colpodellida</taxon>
        <taxon>Chromeraceae</taxon>
        <taxon>Chromera</taxon>
    </lineage>
</organism>
<keyword evidence="3" id="KW-0808">Transferase</keyword>
<keyword evidence="5" id="KW-0325">Glycoprotein</keyword>
<keyword evidence="7" id="KW-0732">Signal</keyword>
<gene>
    <name evidence="8" type="ORF">Cvel_16692</name>
</gene>
<evidence type="ECO:0000256" key="1">
    <source>
        <dbReference type="ARBA" id="ARBA00004606"/>
    </source>
</evidence>
<protein>
    <recommendedName>
        <fullName evidence="9">Glycosyl transferase 64 domain-containing protein</fullName>
    </recommendedName>
</protein>
<dbReference type="GO" id="GO:0016757">
    <property type="term" value="F:glycosyltransferase activity"/>
    <property type="evidence" value="ECO:0007669"/>
    <property type="project" value="UniProtKB-KW"/>
</dbReference>
<evidence type="ECO:0000256" key="3">
    <source>
        <dbReference type="ARBA" id="ARBA00022679"/>
    </source>
</evidence>
<evidence type="ECO:0000256" key="5">
    <source>
        <dbReference type="ARBA" id="ARBA00023180"/>
    </source>
</evidence>
<feature type="chain" id="PRO_5005189213" description="Glycosyl transferase 64 domain-containing protein" evidence="7">
    <location>
        <begin position="21"/>
        <end position="469"/>
    </location>
</feature>
<evidence type="ECO:0000256" key="7">
    <source>
        <dbReference type="SAM" id="SignalP"/>
    </source>
</evidence>
<comment type="subcellular location">
    <subcellularLocation>
        <location evidence="1">Membrane</location>
        <topology evidence="1">Single-pass type II membrane protein</topology>
    </subcellularLocation>
</comment>
<dbReference type="VEuPathDB" id="CryptoDB:Cvel_16692"/>
<keyword evidence="4" id="KW-0472">Membrane</keyword>
<accession>A0A0G4FFD3</accession>
<evidence type="ECO:0000313" key="8">
    <source>
        <dbReference type="EMBL" id="CEM11871.1"/>
    </source>
</evidence>
<dbReference type="EMBL" id="CDMZ01000326">
    <property type="protein sequence ID" value="CEM11871.1"/>
    <property type="molecule type" value="Genomic_DNA"/>
</dbReference>
<reference evidence="8" key="1">
    <citation type="submission" date="2014-11" db="EMBL/GenBank/DDBJ databases">
        <authorList>
            <person name="Otto D Thomas"/>
            <person name="Naeem Raeece"/>
        </authorList>
    </citation>
    <scope>NUCLEOTIDE SEQUENCE</scope>
</reference>
<dbReference type="PANTHER" id="PTHR31042">
    <property type="entry name" value="CORE-2/I-BRANCHING BETA-1,6-N-ACETYLGLUCOSAMINYLTRANSFERASE FAMILY PROTEIN-RELATED"/>
    <property type="match status" value="1"/>
</dbReference>